<dbReference type="PANTHER" id="PTHR47964">
    <property type="entry name" value="ATP-DEPENDENT DNA HELICASE HOMOLOG RECG, CHLOROPLASTIC"/>
    <property type="match status" value="1"/>
</dbReference>
<evidence type="ECO:0000313" key="19">
    <source>
        <dbReference type="Proteomes" id="UP001155241"/>
    </source>
</evidence>
<dbReference type="Proteomes" id="UP001155241">
    <property type="component" value="Unassembled WGS sequence"/>
</dbReference>
<reference evidence="18" key="1">
    <citation type="submission" date="2022-06" db="EMBL/GenBank/DDBJ databases">
        <title>Aeoliella straminimaris, a novel planctomycete from sediments.</title>
        <authorList>
            <person name="Vitorino I.R."/>
            <person name="Lage O.M."/>
        </authorList>
    </citation>
    <scope>NUCLEOTIDE SEQUENCE</scope>
    <source>
        <strain evidence="18">ICT_H6.2</strain>
    </source>
</reference>
<keyword evidence="6 15" id="KW-0347">Helicase</keyword>
<dbReference type="InterPro" id="IPR004609">
    <property type="entry name" value="ATP-dep_DNA_helicase_RecG"/>
</dbReference>
<dbReference type="GO" id="GO:0006281">
    <property type="term" value="P:DNA repair"/>
    <property type="evidence" value="ECO:0007669"/>
    <property type="project" value="UniProtKB-UniRule"/>
</dbReference>
<dbReference type="InterPro" id="IPR045562">
    <property type="entry name" value="RecG_dom3_C"/>
</dbReference>
<keyword evidence="10 15" id="KW-0234">DNA repair</keyword>
<dbReference type="InterPro" id="IPR033454">
    <property type="entry name" value="RecG_wedge"/>
</dbReference>
<comment type="function">
    <text evidence="15">Plays a critical role in recombination and DNA repair. Helps process Holliday junction intermediates to mature products by catalyzing branch migration. Has replication fork regression activity, unwinds stalled or blocked replication forks to make a HJ that can be resolved. Has a DNA unwinding activity characteristic of a DNA helicase with 3'-5' polarity.</text>
</comment>
<evidence type="ECO:0000256" key="10">
    <source>
        <dbReference type="ARBA" id="ARBA00023204"/>
    </source>
</evidence>
<dbReference type="InterPro" id="IPR014001">
    <property type="entry name" value="Helicase_ATP-bd"/>
</dbReference>
<keyword evidence="7 15" id="KW-0067">ATP-binding</keyword>
<dbReference type="GO" id="GO:0006310">
    <property type="term" value="P:DNA recombination"/>
    <property type="evidence" value="ECO:0007669"/>
    <property type="project" value="UniProtKB-UniRule"/>
</dbReference>
<dbReference type="InterPro" id="IPR027417">
    <property type="entry name" value="P-loop_NTPase"/>
</dbReference>
<dbReference type="GO" id="GO:0016787">
    <property type="term" value="F:hydrolase activity"/>
    <property type="evidence" value="ECO:0007669"/>
    <property type="project" value="UniProtKB-KW"/>
</dbReference>
<dbReference type="GO" id="GO:0003677">
    <property type="term" value="F:DNA binding"/>
    <property type="evidence" value="ECO:0007669"/>
    <property type="project" value="UniProtKB-KW"/>
</dbReference>
<keyword evidence="3 15" id="KW-0547">Nucleotide-binding</keyword>
<dbReference type="NCBIfam" id="TIGR00643">
    <property type="entry name" value="recG"/>
    <property type="match status" value="1"/>
</dbReference>
<evidence type="ECO:0000259" key="16">
    <source>
        <dbReference type="PROSITE" id="PS51192"/>
    </source>
</evidence>
<dbReference type="RefSeq" id="WP_252853756.1">
    <property type="nucleotide sequence ID" value="NZ_JAMXLR010000061.1"/>
</dbReference>
<dbReference type="GO" id="GO:0005524">
    <property type="term" value="F:ATP binding"/>
    <property type="evidence" value="ECO:0007669"/>
    <property type="project" value="UniProtKB-KW"/>
</dbReference>
<feature type="domain" description="Helicase C-terminal" evidence="17">
    <location>
        <begin position="455"/>
        <end position="631"/>
    </location>
</feature>
<dbReference type="InterPro" id="IPR011545">
    <property type="entry name" value="DEAD/DEAH_box_helicase_dom"/>
</dbReference>
<evidence type="ECO:0000256" key="1">
    <source>
        <dbReference type="ARBA" id="ARBA00007504"/>
    </source>
</evidence>
<evidence type="ECO:0000256" key="2">
    <source>
        <dbReference type="ARBA" id="ARBA00017846"/>
    </source>
</evidence>
<dbReference type="SUPFAM" id="SSF52540">
    <property type="entry name" value="P-loop containing nucleoside triphosphate hydrolases"/>
    <property type="match status" value="2"/>
</dbReference>
<evidence type="ECO:0000259" key="17">
    <source>
        <dbReference type="PROSITE" id="PS51194"/>
    </source>
</evidence>
<dbReference type="PROSITE" id="PS51194">
    <property type="entry name" value="HELICASE_CTER"/>
    <property type="match status" value="1"/>
</dbReference>
<evidence type="ECO:0000256" key="14">
    <source>
        <dbReference type="ARBA" id="ARBA00048988"/>
    </source>
</evidence>
<keyword evidence="4 15" id="KW-0227">DNA damage</keyword>
<proteinExistence type="inferred from homology"/>
<evidence type="ECO:0000256" key="5">
    <source>
        <dbReference type="ARBA" id="ARBA00022801"/>
    </source>
</evidence>
<comment type="catalytic activity">
    <reaction evidence="12 15">
        <text>Couples ATP hydrolysis with the unwinding of duplex DNA by translocating in the 3'-5' direction.</text>
        <dbReference type="EC" id="5.6.2.4"/>
    </reaction>
</comment>
<evidence type="ECO:0000313" key="18">
    <source>
        <dbReference type="EMBL" id="MCO6045641.1"/>
    </source>
</evidence>
<keyword evidence="19" id="KW-1185">Reference proteome</keyword>
<evidence type="ECO:0000256" key="8">
    <source>
        <dbReference type="ARBA" id="ARBA00023125"/>
    </source>
</evidence>
<evidence type="ECO:0000256" key="9">
    <source>
        <dbReference type="ARBA" id="ARBA00023172"/>
    </source>
</evidence>
<dbReference type="SMART" id="SM00490">
    <property type="entry name" value="HELICc"/>
    <property type="match status" value="1"/>
</dbReference>
<feature type="domain" description="Helicase ATP-binding" evidence="16">
    <location>
        <begin position="285"/>
        <end position="446"/>
    </location>
</feature>
<dbReference type="SUPFAM" id="SSF50249">
    <property type="entry name" value="Nucleic acid-binding proteins"/>
    <property type="match status" value="1"/>
</dbReference>
<evidence type="ECO:0000256" key="6">
    <source>
        <dbReference type="ARBA" id="ARBA00022806"/>
    </source>
</evidence>
<dbReference type="InterPro" id="IPR001650">
    <property type="entry name" value="Helicase_C-like"/>
</dbReference>
<evidence type="ECO:0000256" key="3">
    <source>
        <dbReference type="ARBA" id="ARBA00022741"/>
    </source>
</evidence>
<dbReference type="Pfam" id="PF17191">
    <property type="entry name" value="RecG_wedge"/>
    <property type="match status" value="1"/>
</dbReference>
<dbReference type="NCBIfam" id="NF008168">
    <property type="entry name" value="PRK10917.2-2"/>
    <property type="match status" value="1"/>
</dbReference>
<dbReference type="InterPro" id="IPR047112">
    <property type="entry name" value="RecG/Mfd"/>
</dbReference>
<evidence type="ECO:0000256" key="7">
    <source>
        <dbReference type="ARBA" id="ARBA00022840"/>
    </source>
</evidence>
<dbReference type="InterPro" id="IPR012340">
    <property type="entry name" value="NA-bd_OB-fold"/>
</dbReference>
<keyword evidence="8" id="KW-0238">DNA-binding</keyword>
<evidence type="ECO:0000256" key="13">
    <source>
        <dbReference type="ARBA" id="ARBA00034808"/>
    </source>
</evidence>
<dbReference type="PROSITE" id="PS51192">
    <property type="entry name" value="HELICASE_ATP_BIND_1"/>
    <property type="match status" value="1"/>
</dbReference>
<sequence length="699" mass="78024">MSTPVEILATPLVDAANVRPPQQRQLARLSLRTVRDLLFNFPRDYEDLSDLRPVAELEEDVLQTVRGTVEEVDSRGTGFGKSRVGVLVSDRGLLLRATWFNQPFMRDKFEVGQRVQMSAKPRMRGGRWEMTHPHTVWLGDEFAEADQQPTNPSALQPIYPLTEGLSQYHMRRIAAEVVPKFADVPDEVFSPTLLAEYDLLSIGDALRSIHLPQNTEQVEAARRRFIFQELFILQLALAARRHQQRVNFRAPALEANPQIDARITRLLPFEFTPGQRAAVDEIAQDMAATAPMNRLLQGDVGSGKTLVAVYALLVCVAHGHQAALMAPTEILARQHAHTLQRLLEQSRVRYRLLVGGLKAAERKEVLREMAAGEVDLVIGTHALLEEKVQFKNLGLVVIDEQHKFGVEQRAALRRGDRSPHYLVMTATPIPRTMSMTQFGDLDVSTLRDMPPGRQPVTSYVVGPGERERWWHFARNKLREGRQAFVVTPLVEESENLAAASVDQAFENLTSGELADFRVDILHGRMTAMEKDDAMERFRRGDTQVLVATTVIEVGVDVPNASLMIIASPERFGIAQLHQLRGRVGRGTHPGYCAVLVEEELNDTGRERMQKFAATSSGFELAELDFQLRGPGDLFGTQQHGLPPLVIADLVRDAEVLEQARDAAMALFASDPGLANTEHAKLRSQMLRRYGAALDLSDVG</sequence>
<evidence type="ECO:0000256" key="4">
    <source>
        <dbReference type="ARBA" id="ARBA00022763"/>
    </source>
</evidence>
<evidence type="ECO:0000256" key="11">
    <source>
        <dbReference type="ARBA" id="ARBA00023235"/>
    </source>
</evidence>
<comment type="caution">
    <text evidence="18">The sequence shown here is derived from an EMBL/GenBank/DDBJ whole genome shotgun (WGS) entry which is preliminary data.</text>
</comment>
<dbReference type="Pfam" id="PF19833">
    <property type="entry name" value="RecG_dom3_C"/>
    <property type="match status" value="1"/>
</dbReference>
<organism evidence="18 19">
    <name type="scientific">Aeoliella straminimaris</name>
    <dbReference type="NCBI Taxonomy" id="2954799"/>
    <lineage>
        <taxon>Bacteria</taxon>
        <taxon>Pseudomonadati</taxon>
        <taxon>Planctomycetota</taxon>
        <taxon>Planctomycetia</taxon>
        <taxon>Pirellulales</taxon>
        <taxon>Lacipirellulaceae</taxon>
        <taxon>Aeoliella</taxon>
    </lineage>
</organism>
<name>A0A9X2JHC0_9BACT</name>
<dbReference type="Pfam" id="PF00271">
    <property type="entry name" value="Helicase_C"/>
    <property type="match status" value="1"/>
</dbReference>
<dbReference type="Pfam" id="PF00270">
    <property type="entry name" value="DEAD"/>
    <property type="match status" value="1"/>
</dbReference>
<protein>
    <recommendedName>
        <fullName evidence="2 15">ATP-dependent DNA helicase RecG</fullName>
        <ecNumber evidence="13 15">5.6.2.4</ecNumber>
    </recommendedName>
</protein>
<dbReference type="AlphaFoldDB" id="A0A9X2JHC0"/>
<accession>A0A9X2JHC0</accession>
<dbReference type="CDD" id="cd17992">
    <property type="entry name" value="DEXHc_RecG"/>
    <property type="match status" value="1"/>
</dbReference>
<keyword evidence="5 15" id="KW-0378">Hydrolase</keyword>
<dbReference type="SMART" id="SM00487">
    <property type="entry name" value="DEXDc"/>
    <property type="match status" value="1"/>
</dbReference>
<dbReference type="CDD" id="cd04488">
    <property type="entry name" value="RecG_wedge_OBF"/>
    <property type="match status" value="1"/>
</dbReference>
<dbReference type="PANTHER" id="PTHR47964:SF1">
    <property type="entry name" value="ATP-DEPENDENT DNA HELICASE HOMOLOG RECG, CHLOROPLASTIC"/>
    <property type="match status" value="1"/>
</dbReference>
<dbReference type="GO" id="GO:0043138">
    <property type="term" value="F:3'-5' DNA helicase activity"/>
    <property type="evidence" value="ECO:0007669"/>
    <property type="project" value="UniProtKB-EC"/>
</dbReference>
<gene>
    <name evidence="18" type="primary">recG</name>
    <name evidence="18" type="ORF">NG895_17220</name>
</gene>
<keyword evidence="9 15" id="KW-0233">DNA recombination</keyword>
<evidence type="ECO:0000256" key="15">
    <source>
        <dbReference type="RuleBase" id="RU363016"/>
    </source>
</evidence>
<dbReference type="EC" id="5.6.2.4" evidence="13 15"/>
<dbReference type="Gene3D" id="3.40.50.300">
    <property type="entry name" value="P-loop containing nucleotide triphosphate hydrolases"/>
    <property type="match status" value="2"/>
</dbReference>
<keyword evidence="11" id="KW-0413">Isomerase</keyword>
<dbReference type="EMBL" id="JAMXLR010000061">
    <property type="protein sequence ID" value="MCO6045641.1"/>
    <property type="molecule type" value="Genomic_DNA"/>
</dbReference>
<evidence type="ECO:0000256" key="12">
    <source>
        <dbReference type="ARBA" id="ARBA00034617"/>
    </source>
</evidence>
<dbReference type="NCBIfam" id="NF008165">
    <property type="entry name" value="PRK10917.1-3"/>
    <property type="match status" value="1"/>
</dbReference>
<dbReference type="Gene3D" id="2.40.50.140">
    <property type="entry name" value="Nucleic acid-binding proteins"/>
    <property type="match status" value="1"/>
</dbReference>
<comment type="similarity">
    <text evidence="1 15">Belongs to the helicase family. RecG subfamily.</text>
</comment>
<comment type="catalytic activity">
    <reaction evidence="14 15">
        <text>ATP + H2O = ADP + phosphate + H(+)</text>
        <dbReference type="Rhea" id="RHEA:13065"/>
        <dbReference type="ChEBI" id="CHEBI:15377"/>
        <dbReference type="ChEBI" id="CHEBI:15378"/>
        <dbReference type="ChEBI" id="CHEBI:30616"/>
        <dbReference type="ChEBI" id="CHEBI:43474"/>
        <dbReference type="ChEBI" id="CHEBI:456216"/>
        <dbReference type="EC" id="5.6.2.4"/>
    </reaction>
</comment>